<dbReference type="AlphaFoldDB" id="A0A4Q9M1P4"/>
<name>A0A4Q9M1P4_9MICR</name>
<reference evidence="1 2" key="1">
    <citation type="submission" date="2017-12" db="EMBL/GenBank/DDBJ databases">
        <authorList>
            <person name="Pombert J.-F."/>
            <person name="Haag K.L."/>
            <person name="Ebert D."/>
        </authorList>
    </citation>
    <scope>NUCLEOTIDE SEQUENCE [LARGE SCALE GENOMIC DNA]</scope>
    <source>
        <strain evidence="1">IL-G-3</strain>
    </source>
</reference>
<dbReference type="OrthoDB" id="2194416at2759"/>
<protein>
    <submittedName>
        <fullName evidence="1">Uncharacterized protein</fullName>
    </submittedName>
</protein>
<dbReference type="Proteomes" id="UP000292282">
    <property type="component" value="Unassembled WGS sequence"/>
</dbReference>
<comment type="caution">
    <text evidence="1">The sequence shown here is derived from an EMBL/GenBank/DDBJ whole genome shotgun (WGS) entry which is preliminary data.</text>
</comment>
<proteinExistence type="predicted"/>
<dbReference type="EMBL" id="PITK01000049">
    <property type="protein sequence ID" value="TBU20575.1"/>
    <property type="molecule type" value="Genomic_DNA"/>
</dbReference>
<sequence length="409" mass="47827">MYFQGFVYTENLSSNKLRDKSKSILDLPKDEQRGIYCSRNSASSSSDISTHGKTVHDALEPLYVNFFLEEMPILLQNQGISELENILKSEALVDDKYFSVFSTLNDIKEKYIEFSQGKIQECERIFSKILQDINILVKKSNILSKVPSLVYLIKYVNQFILTDIIYTSDKSHIRVLFALKLVKGIITKSEYEIERNLNSFTSTNPNNIDFDIEMKQIYENIFFKEDNSYLLDIMFRFDESDINEIYTLLQEDKNNGTGTSNFHKHLKSRSRKLSDHFISKIICYYFQSFDAKYGERFYALAQGYHTNKPIENDSFHGIVNDTYDIFTLDKSKEKLTLNEVGTLYKLQLIYKCGVNNISYVMTWDGFITKNNQSYIKILRRPYECKRIHSEKSSKQINAEDGCLELRFMS</sequence>
<evidence type="ECO:0000313" key="1">
    <source>
        <dbReference type="EMBL" id="TBU20575.1"/>
    </source>
</evidence>
<accession>A0A4Q9M1P4</accession>
<organism evidence="1 2">
    <name type="scientific">Hamiltosporidium tvaerminnensis</name>
    <dbReference type="NCBI Taxonomy" id="1176355"/>
    <lineage>
        <taxon>Eukaryota</taxon>
        <taxon>Fungi</taxon>
        <taxon>Fungi incertae sedis</taxon>
        <taxon>Microsporidia</taxon>
        <taxon>Dubosqiidae</taxon>
        <taxon>Hamiltosporidium</taxon>
    </lineage>
</organism>
<evidence type="ECO:0000313" key="2">
    <source>
        <dbReference type="Proteomes" id="UP000292282"/>
    </source>
</evidence>
<dbReference type="VEuPathDB" id="MicrosporidiaDB:CWI38_0049p0040"/>
<keyword evidence="2" id="KW-1185">Reference proteome</keyword>
<gene>
    <name evidence="1" type="ORF">CWI38_0049p0040</name>
</gene>